<sequence>MTQDFKSESQIKDISRVFISGNAAKFSVFFTAGQQIRGVTKKGKDFFKLETSHTETIKSLHVQGQNLWSAGEYILNCYESVNNKIVDKYFYICDDRINDMVVTSVSGQMVLNPVIACQDKTLKVLIEGDKVLYQQKFDAACTALILANEQTHRYCPIVGYGLKNGGIGCIELTRDEPIVLWSLEGSQTNGSAASIVKTCDILGEEGFHNFIVVRDDSSVEIYSYEHKSPIPILRFETKLDESITGIDVGFITNPQRQEILLSTYSGKIMSLVDKGGLNKQMTVAPAASEKMVKLQLQQIKSEKQDKISTLQKEVELLKKKAKEIERIQEQELEDENVQIAIVQGDVPQVDYGESFKVSYKLNILPSEAAYSLFLDSQLPIDSVVLQSMQNIDIISAKDNICQINKIEDKINNNVLLATLKVAGDDSKSSRIEIKIRTSEGQTGHLNVIITPKPSTGNKTAQFLDVPLRPLNLHEKIDAVDENLKSELPLSQISINGKFSLTDAHNWISNCLPDVPPNVSSDEQDQVHTLYFKSTFVGTFLFIELQKAKIIVESDNISVITIIKDQLTSEASVKKIAIDIESQINDKSIFRTIELLHPLIQEQYTIAQKNQLIDGLKELQLQEEDNGFLSEEYKEILRNSDEIRLQFKQQPRKLTYLWGIIADLYMDTAKIKGHHNVGSRITQLKQILNQYNYEELVSFFKHSW</sequence>
<keyword evidence="1" id="KW-0175">Coiled coil</keyword>
<organism evidence="6 7">
    <name type="scientific">Stylonychia lemnae</name>
    <name type="common">Ciliate</name>
    <dbReference type="NCBI Taxonomy" id="5949"/>
    <lineage>
        <taxon>Eukaryota</taxon>
        <taxon>Sar</taxon>
        <taxon>Alveolata</taxon>
        <taxon>Ciliophora</taxon>
        <taxon>Intramacronucleata</taxon>
        <taxon>Spirotrichea</taxon>
        <taxon>Stichotrichia</taxon>
        <taxon>Sporadotrichida</taxon>
        <taxon>Oxytrichidae</taxon>
        <taxon>Stylonychinae</taxon>
        <taxon>Stylonychia</taxon>
    </lineage>
</organism>
<dbReference type="InterPro" id="IPR056332">
    <property type="entry name" value="Beta-prop_BBS7"/>
</dbReference>
<dbReference type="GO" id="GO:0034464">
    <property type="term" value="C:BBSome"/>
    <property type="evidence" value="ECO:0007669"/>
    <property type="project" value="TreeGrafter"/>
</dbReference>
<name>A0A078AVA6_STYLE</name>
<evidence type="ECO:0000259" key="2">
    <source>
        <dbReference type="Pfam" id="PF23349"/>
    </source>
</evidence>
<feature type="domain" description="BBS7 helical hairpin" evidence="2">
    <location>
        <begin position="585"/>
        <end position="699"/>
    </location>
</feature>
<evidence type="ECO:0000313" key="7">
    <source>
        <dbReference type="Proteomes" id="UP000039865"/>
    </source>
</evidence>
<dbReference type="GO" id="GO:0008104">
    <property type="term" value="P:intracellular protein localization"/>
    <property type="evidence" value="ECO:0007669"/>
    <property type="project" value="TreeGrafter"/>
</dbReference>
<accession>A0A078AVA6</accession>
<dbReference type="Pfam" id="PF23361">
    <property type="entry name" value="BBS7_pf"/>
    <property type="match status" value="1"/>
</dbReference>
<dbReference type="GO" id="GO:0016020">
    <property type="term" value="C:membrane"/>
    <property type="evidence" value="ECO:0007669"/>
    <property type="project" value="TreeGrafter"/>
</dbReference>
<dbReference type="Pfam" id="PF23360">
    <property type="entry name" value="BBS7_GAE"/>
    <property type="match status" value="1"/>
</dbReference>
<dbReference type="InterPro" id="IPR056334">
    <property type="entry name" value="BBS7_GAE_dom"/>
</dbReference>
<dbReference type="PANTHER" id="PTHR16074">
    <property type="entry name" value="BARDET-BIEDL SYNDROME 7 PROTEIN"/>
    <property type="match status" value="1"/>
</dbReference>
<evidence type="ECO:0000256" key="1">
    <source>
        <dbReference type="SAM" id="Coils"/>
    </source>
</evidence>
<feature type="domain" description="BBS7 GAE" evidence="3">
    <location>
        <begin position="355"/>
        <end position="452"/>
    </location>
</feature>
<keyword evidence="7" id="KW-1185">Reference proteome</keyword>
<evidence type="ECO:0000313" key="6">
    <source>
        <dbReference type="EMBL" id="CDW85212.1"/>
    </source>
</evidence>
<dbReference type="InterPro" id="IPR056335">
    <property type="entry name" value="BBS7_hairpin"/>
</dbReference>
<feature type="domain" description="BBS7 beta-propeller" evidence="5">
    <location>
        <begin position="4"/>
        <end position="271"/>
    </location>
</feature>
<dbReference type="InParanoid" id="A0A078AVA6"/>
<proteinExistence type="predicted"/>
<gene>
    <name evidence="6" type="primary">Contig15771.g16810</name>
    <name evidence="6" type="ORF">STYLEM_14285</name>
</gene>
<dbReference type="InterPro" id="IPR056333">
    <property type="entry name" value="BBS7_pf_dom"/>
</dbReference>
<dbReference type="AlphaFoldDB" id="A0A078AVA6"/>
<feature type="domain" description="BBS7 platform" evidence="4">
    <location>
        <begin position="473"/>
        <end position="580"/>
    </location>
</feature>
<protein>
    <submittedName>
        <fullName evidence="6">Bardet-biedl syndrome 7 protein</fullName>
    </submittedName>
</protein>
<dbReference type="OrthoDB" id="414590at2759"/>
<dbReference type="PANTHER" id="PTHR16074:SF4">
    <property type="entry name" value="BARDET-BIEDL SYNDROME 7 PROTEIN"/>
    <property type="match status" value="1"/>
</dbReference>
<dbReference type="Pfam" id="PF23349">
    <property type="entry name" value="BBS7_hp"/>
    <property type="match status" value="1"/>
</dbReference>
<dbReference type="GO" id="GO:0005930">
    <property type="term" value="C:axoneme"/>
    <property type="evidence" value="ECO:0007669"/>
    <property type="project" value="TreeGrafter"/>
</dbReference>
<feature type="coiled-coil region" evidence="1">
    <location>
        <begin position="293"/>
        <end position="334"/>
    </location>
</feature>
<dbReference type="GO" id="GO:0060271">
    <property type="term" value="P:cilium assembly"/>
    <property type="evidence" value="ECO:0007669"/>
    <property type="project" value="TreeGrafter"/>
</dbReference>
<dbReference type="GO" id="GO:0036064">
    <property type="term" value="C:ciliary basal body"/>
    <property type="evidence" value="ECO:0007669"/>
    <property type="project" value="TreeGrafter"/>
</dbReference>
<evidence type="ECO:0000259" key="4">
    <source>
        <dbReference type="Pfam" id="PF23361"/>
    </source>
</evidence>
<dbReference type="EMBL" id="CCKQ01013540">
    <property type="protein sequence ID" value="CDW85212.1"/>
    <property type="molecule type" value="Genomic_DNA"/>
</dbReference>
<evidence type="ECO:0000259" key="5">
    <source>
        <dbReference type="Pfam" id="PF23743"/>
    </source>
</evidence>
<dbReference type="Pfam" id="PF23743">
    <property type="entry name" value="Beta-prop_BBS7"/>
    <property type="match status" value="1"/>
</dbReference>
<evidence type="ECO:0000259" key="3">
    <source>
        <dbReference type="Pfam" id="PF23360"/>
    </source>
</evidence>
<reference evidence="6 7" key="1">
    <citation type="submission" date="2014-06" db="EMBL/GenBank/DDBJ databases">
        <authorList>
            <person name="Swart Estienne"/>
        </authorList>
    </citation>
    <scope>NUCLEOTIDE SEQUENCE [LARGE SCALE GENOMIC DNA]</scope>
    <source>
        <strain evidence="6 7">130c</strain>
    </source>
</reference>
<dbReference type="OMA" id="KGEGCFK"/>
<dbReference type="Proteomes" id="UP000039865">
    <property type="component" value="Unassembled WGS sequence"/>
</dbReference>